<sequence>MTLVDWGFLSKTIGTFTEKDLATMNEWHDLTPKFDAFIETRFGQVGIEKMSYFRRSEWLDDSCMKLAISHIMDQDQDGHGKSRIGGVNPLFARVFDDATKL</sequence>
<organism evidence="1 2">
    <name type="scientific">Phytophthora megakarya</name>
    <dbReference type="NCBI Taxonomy" id="4795"/>
    <lineage>
        <taxon>Eukaryota</taxon>
        <taxon>Sar</taxon>
        <taxon>Stramenopiles</taxon>
        <taxon>Oomycota</taxon>
        <taxon>Peronosporomycetes</taxon>
        <taxon>Peronosporales</taxon>
        <taxon>Peronosporaceae</taxon>
        <taxon>Phytophthora</taxon>
    </lineage>
</organism>
<dbReference type="OrthoDB" id="1939479at2759"/>
<evidence type="ECO:0000313" key="2">
    <source>
        <dbReference type="Proteomes" id="UP000198211"/>
    </source>
</evidence>
<reference evidence="2" key="1">
    <citation type="submission" date="2017-03" db="EMBL/GenBank/DDBJ databases">
        <title>Phytopthora megakarya and P. palmivora, two closely related causual agents of cacao black pod achieved similar genome size and gene model numbers by different mechanisms.</title>
        <authorList>
            <person name="Ali S."/>
            <person name="Shao J."/>
            <person name="Larry D.J."/>
            <person name="Kronmiller B."/>
            <person name="Shen D."/>
            <person name="Strem M.D."/>
            <person name="Melnick R.L."/>
            <person name="Guiltinan M.J."/>
            <person name="Tyler B.M."/>
            <person name="Meinhardt L.W."/>
            <person name="Bailey B.A."/>
        </authorList>
    </citation>
    <scope>NUCLEOTIDE SEQUENCE [LARGE SCALE GENOMIC DNA]</scope>
    <source>
        <strain evidence="2">zdho120</strain>
    </source>
</reference>
<name>A0A225WIC0_9STRA</name>
<dbReference type="AlphaFoldDB" id="A0A225WIC0"/>
<accession>A0A225WIC0</accession>
<evidence type="ECO:0000313" key="1">
    <source>
        <dbReference type="EMBL" id="OWZ17463.1"/>
    </source>
</evidence>
<comment type="caution">
    <text evidence="1">The sequence shown here is derived from an EMBL/GenBank/DDBJ whole genome shotgun (WGS) entry which is preliminary data.</text>
</comment>
<gene>
    <name evidence="1" type="ORF">PHMEG_0008584</name>
</gene>
<keyword evidence="2" id="KW-1185">Reference proteome</keyword>
<dbReference type="EMBL" id="NBNE01000749">
    <property type="protein sequence ID" value="OWZ17463.1"/>
    <property type="molecule type" value="Genomic_DNA"/>
</dbReference>
<dbReference type="STRING" id="4795.A0A225WIC0"/>
<protein>
    <submittedName>
        <fullName evidence="1">Uncharacterized protein</fullName>
    </submittedName>
</protein>
<proteinExistence type="predicted"/>
<dbReference type="Proteomes" id="UP000198211">
    <property type="component" value="Unassembled WGS sequence"/>
</dbReference>